<dbReference type="RefSeq" id="WP_185895403.1">
    <property type="nucleotide sequence ID" value="NZ_CP060028.1"/>
</dbReference>
<organism evidence="2 3">
    <name type="scientific">Pseudoxanthomonas mexicana</name>
    <dbReference type="NCBI Taxonomy" id="128785"/>
    <lineage>
        <taxon>Bacteria</taxon>
        <taxon>Pseudomonadati</taxon>
        <taxon>Pseudomonadota</taxon>
        <taxon>Gammaproteobacteria</taxon>
        <taxon>Lysobacterales</taxon>
        <taxon>Lysobacteraceae</taxon>
        <taxon>Pseudoxanthomonas</taxon>
    </lineage>
</organism>
<gene>
    <name evidence="2" type="ORF">H4W19_17715</name>
</gene>
<evidence type="ECO:0000313" key="3">
    <source>
        <dbReference type="Proteomes" id="UP000515506"/>
    </source>
</evidence>
<proteinExistence type="predicted"/>
<dbReference type="Proteomes" id="UP000515506">
    <property type="component" value="Chromosome"/>
</dbReference>
<accession>A0ABX6RBB6</accession>
<protein>
    <submittedName>
        <fullName evidence="2">Uncharacterized protein</fullName>
    </submittedName>
</protein>
<name>A0ABX6RBB6_PSEMX</name>
<reference evidence="2 3" key="1">
    <citation type="submission" date="2020-08" db="EMBL/GenBank/DDBJ databases">
        <title>Streptomycin resistant and MDR strain, P. mexicana.</title>
        <authorList>
            <person name="Ganesh-kumar S."/>
            <person name="Zhe T."/>
            <person name="Yu Z."/>
            <person name="Min Y."/>
        </authorList>
    </citation>
    <scope>NUCLEOTIDE SEQUENCE [LARGE SCALE GENOMIC DNA]</scope>
    <source>
        <strain evidence="2 3">GTZY</strain>
    </source>
</reference>
<keyword evidence="3" id="KW-1185">Reference proteome</keyword>
<feature type="region of interest" description="Disordered" evidence="1">
    <location>
        <begin position="139"/>
        <end position="161"/>
    </location>
</feature>
<evidence type="ECO:0000313" key="2">
    <source>
        <dbReference type="EMBL" id="QND80121.1"/>
    </source>
</evidence>
<dbReference type="EMBL" id="CP060028">
    <property type="protein sequence ID" value="QND80121.1"/>
    <property type="molecule type" value="Genomic_DNA"/>
</dbReference>
<sequence length="161" mass="17597">MSQNLVDLQIDTSVLDPLDSAILQMENSLAGLISLTPEQRRGLTKMGEKSEAFCRAALNVAQQHAGTMARDFDIEGFQRDQQALDLLRPRILRIAHLYQRVTDTEMALGSDLMAAALEVYGVLKVAGKGKGLDEARRNLGARWRSSRQGTEEPEVGSGNSG</sequence>
<evidence type="ECO:0000256" key="1">
    <source>
        <dbReference type="SAM" id="MobiDB-lite"/>
    </source>
</evidence>